<name>A0A067BX94_SAPPC</name>
<dbReference type="RefSeq" id="XP_012207819.1">
    <property type="nucleotide sequence ID" value="XM_012352429.1"/>
</dbReference>
<protein>
    <submittedName>
        <fullName evidence="1">Uncharacterized protein</fullName>
    </submittedName>
</protein>
<dbReference type="EMBL" id="KK583287">
    <property type="protein sequence ID" value="KDO21475.1"/>
    <property type="molecule type" value="Genomic_DNA"/>
</dbReference>
<dbReference type="KEGG" id="spar:SPRG_12518"/>
<proteinExistence type="predicted"/>
<gene>
    <name evidence="1" type="ORF">SPRG_12518</name>
</gene>
<dbReference type="Proteomes" id="UP000030745">
    <property type="component" value="Unassembled WGS sequence"/>
</dbReference>
<accession>A0A067BX94</accession>
<sequence length="54" mass="5904">MICMPLRQDVYVSGVGPVCTYLPCCRRASMAELCIPTKEGFNGILGGFPELPLR</sequence>
<evidence type="ECO:0000313" key="2">
    <source>
        <dbReference type="Proteomes" id="UP000030745"/>
    </source>
</evidence>
<dbReference type="GeneID" id="24134470"/>
<keyword evidence="2" id="KW-1185">Reference proteome</keyword>
<evidence type="ECO:0000313" key="1">
    <source>
        <dbReference type="EMBL" id="KDO21475.1"/>
    </source>
</evidence>
<dbReference type="AlphaFoldDB" id="A0A067BX94"/>
<organism evidence="1 2">
    <name type="scientific">Saprolegnia parasitica (strain CBS 223.65)</name>
    <dbReference type="NCBI Taxonomy" id="695850"/>
    <lineage>
        <taxon>Eukaryota</taxon>
        <taxon>Sar</taxon>
        <taxon>Stramenopiles</taxon>
        <taxon>Oomycota</taxon>
        <taxon>Saprolegniomycetes</taxon>
        <taxon>Saprolegniales</taxon>
        <taxon>Saprolegniaceae</taxon>
        <taxon>Saprolegnia</taxon>
    </lineage>
</organism>
<reference evidence="1 2" key="1">
    <citation type="journal article" date="2013" name="PLoS Genet.">
        <title>Distinctive expansion of potential virulence genes in the genome of the oomycete fish pathogen Saprolegnia parasitica.</title>
        <authorList>
            <person name="Jiang R.H."/>
            <person name="de Bruijn I."/>
            <person name="Haas B.J."/>
            <person name="Belmonte R."/>
            <person name="Lobach L."/>
            <person name="Christie J."/>
            <person name="van den Ackerveken G."/>
            <person name="Bottin A."/>
            <person name="Bulone V."/>
            <person name="Diaz-Moreno S.M."/>
            <person name="Dumas B."/>
            <person name="Fan L."/>
            <person name="Gaulin E."/>
            <person name="Govers F."/>
            <person name="Grenville-Briggs L.J."/>
            <person name="Horner N.R."/>
            <person name="Levin J.Z."/>
            <person name="Mammella M."/>
            <person name="Meijer H.J."/>
            <person name="Morris P."/>
            <person name="Nusbaum C."/>
            <person name="Oome S."/>
            <person name="Phillips A.J."/>
            <person name="van Rooyen D."/>
            <person name="Rzeszutek E."/>
            <person name="Saraiva M."/>
            <person name="Secombes C.J."/>
            <person name="Seidl M.F."/>
            <person name="Snel B."/>
            <person name="Stassen J.H."/>
            <person name="Sykes S."/>
            <person name="Tripathy S."/>
            <person name="van den Berg H."/>
            <person name="Vega-Arreguin J.C."/>
            <person name="Wawra S."/>
            <person name="Young S.K."/>
            <person name="Zeng Q."/>
            <person name="Dieguez-Uribeondo J."/>
            <person name="Russ C."/>
            <person name="Tyler B.M."/>
            <person name="van West P."/>
        </authorList>
    </citation>
    <scope>NUCLEOTIDE SEQUENCE [LARGE SCALE GENOMIC DNA]</scope>
    <source>
        <strain evidence="1 2">CBS 223.65</strain>
    </source>
</reference>
<dbReference type="VEuPathDB" id="FungiDB:SPRG_12518"/>